<keyword evidence="3" id="KW-0411">Iron-sulfur</keyword>
<evidence type="ECO:0000259" key="4">
    <source>
        <dbReference type="PROSITE" id="PS51379"/>
    </source>
</evidence>
<feature type="domain" description="4Fe-4S ferredoxin-type" evidence="4">
    <location>
        <begin position="73"/>
        <end position="97"/>
    </location>
</feature>
<dbReference type="GO" id="GO:0051536">
    <property type="term" value="F:iron-sulfur cluster binding"/>
    <property type="evidence" value="ECO:0007669"/>
    <property type="project" value="UniProtKB-KW"/>
</dbReference>
<name>A0AAT9LDV5_9FIRM</name>
<dbReference type="PROSITE" id="PS51379">
    <property type="entry name" value="4FE4S_FER_2"/>
    <property type="match status" value="2"/>
</dbReference>
<feature type="domain" description="4Fe-4S ferredoxin-type" evidence="4">
    <location>
        <begin position="102"/>
        <end position="131"/>
    </location>
</feature>
<dbReference type="GO" id="GO:0005524">
    <property type="term" value="F:ATP binding"/>
    <property type="evidence" value="ECO:0007669"/>
    <property type="project" value="UniProtKB-KW"/>
</dbReference>
<accession>A0AAT9LDV5</accession>
<reference evidence="5" key="1">
    <citation type="submission" date="2020-10" db="EMBL/GenBank/DDBJ databases">
        <authorList>
            <person name="Kadnikov V."/>
            <person name="Beletsky A.V."/>
            <person name="Mardanov A.V."/>
            <person name="Karnachuk O.V."/>
            <person name="Ravin N.V."/>
        </authorList>
    </citation>
    <scope>NUCLEOTIDE SEQUENCE</scope>
    <source>
        <strain evidence="5">Bu02</strain>
    </source>
</reference>
<protein>
    <submittedName>
        <fullName evidence="5">ATP-binding protein</fullName>
    </submittedName>
</protein>
<reference evidence="5" key="2">
    <citation type="journal article" date="2023" name="Biology">
        <title>Prokaryotic Life Associated with Coal-Fire Gas Vents Revealed by Metagenomics.</title>
        <authorList>
            <person name="Kadnikov V.V."/>
            <person name="Mardanov A.V."/>
            <person name="Beletsky A.V."/>
            <person name="Karnachuk O.V."/>
            <person name="Ravin N.V."/>
        </authorList>
    </citation>
    <scope>NUCLEOTIDE SEQUENCE</scope>
    <source>
        <strain evidence="5">Bu02</strain>
    </source>
</reference>
<dbReference type="InterPro" id="IPR027417">
    <property type="entry name" value="P-loop_NTPase"/>
</dbReference>
<dbReference type="InterPro" id="IPR017896">
    <property type="entry name" value="4Fe4S_Fe-S-bd"/>
</dbReference>
<gene>
    <name evidence="5" type="ORF">IMF26_03890</name>
</gene>
<dbReference type="GO" id="GO:0046872">
    <property type="term" value="F:metal ion binding"/>
    <property type="evidence" value="ECO:0007669"/>
    <property type="project" value="UniProtKB-KW"/>
</dbReference>
<dbReference type="PANTHER" id="PTHR43063:SF1">
    <property type="entry name" value="4FE-4S CLUSTER CONTAINING PARA FAMILY ATPASE PROTEIN"/>
    <property type="match status" value="1"/>
</dbReference>
<dbReference type="InterPro" id="IPR017900">
    <property type="entry name" value="4Fe4S_Fe_S_CS"/>
</dbReference>
<keyword evidence="2" id="KW-0408">Iron</keyword>
<dbReference type="Gene3D" id="3.40.50.300">
    <property type="entry name" value="P-loop containing nucleotide triphosphate hydrolases"/>
    <property type="match status" value="1"/>
</dbReference>
<organism evidence="5">
    <name type="scientific">Candidatus Fermentithermobacillus carboniphilus</name>
    <dbReference type="NCBI Taxonomy" id="3085328"/>
    <lineage>
        <taxon>Bacteria</taxon>
        <taxon>Bacillati</taxon>
        <taxon>Bacillota</taxon>
        <taxon>Candidatus Fermentithermobacillia</taxon>
        <taxon>Candidatus Fermentithermobacillales</taxon>
        <taxon>Candidatus Fermentithermobacillaceae</taxon>
        <taxon>Candidatus Fermentithermobacillus</taxon>
    </lineage>
</organism>
<evidence type="ECO:0000256" key="3">
    <source>
        <dbReference type="ARBA" id="ARBA00023014"/>
    </source>
</evidence>
<proteinExistence type="predicted"/>
<dbReference type="PROSITE" id="PS00198">
    <property type="entry name" value="4FE4S_FER_1"/>
    <property type="match status" value="1"/>
</dbReference>
<dbReference type="InterPro" id="IPR002586">
    <property type="entry name" value="CobQ/CobB/MinD/ParA_Nub-bd_dom"/>
</dbReference>
<dbReference type="Gene3D" id="3.30.70.20">
    <property type="match status" value="1"/>
</dbReference>
<dbReference type="KEGG" id="fcz:IMF26_03890"/>
<evidence type="ECO:0000256" key="2">
    <source>
        <dbReference type="ARBA" id="ARBA00023004"/>
    </source>
</evidence>
<evidence type="ECO:0000313" key="5">
    <source>
        <dbReference type="EMBL" id="QUL99207.1"/>
    </source>
</evidence>
<dbReference type="CDD" id="cd03110">
    <property type="entry name" value="SIMIBI_bact_arch"/>
    <property type="match status" value="1"/>
</dbReference>
<dbReference type="Pfam" id="PF00037">
    <property type="entry name" value="Fer4"/>
    <property type="match status" value="2"/>
</dbReference>
<evidence type="ECO:0000256" key="1">
    <source>
        <dbReference type="ARBA" id="ARBA00022723"/>
    </source>
</evidence>
<keyword evidence="5" id="KW-0547">Nucleotide-binding</keyword>
<dbReference type="SUPFAM" id="SSF46548">
    <property type="entry name" value="alpha-helical ferredoxin"/>
    <property type="match status" value="1"/>
</dbReference>
<dbReference type="AlphaFoldDB" id="A0AAT9LDV5"/>
<dbReference type="PANTHER" id="PTHR43063">
    <property type="entry name" value="4FE-4S CLUSTER CONTAINING PARA FAMILY ATPASE PROTEIN"/>
    <property type="match status" value="1"/>
</dbReference>
<dbReference type="EMBL" id="CP062796">
    <property type="protein sequence ID" value="QUL99207.1"/>
    <property type="molecule type" value="Genomic_DNA"/>
</dbReference>
<dbReference type="Pfam" id="PF01656">
    <property type="entry name" value="CbiA"/>
    <property type="match status" value="1"/>
</dbReference>
<keyword evidence="5" id="KW-0067">ATP-binding</keyword>
<dbReference type="SUPFAM" id="SSF52540">
    <property type="entry name" value="P-loop containing nucleoside triphosphate hydrolases"/>
    <property type="match status" value="1"/>
</dbReference>
<sequence>MLISVASGKGGTGKTTVAVNLFLSFSSTEWNEVASTRESDAPRVQLLDCDVEEPNAHIFLKPEIKERRPVSLPVPLVDENKCSHCGVCAEVCAFNAILATNRRIMVFEELCHGCGACSVFCPKGAISEKGRKIGVLETGLAKKGIFSHGILNPGEAVAAPLISAVRNTALGDGIVIIDSPPGTSCGMVGSVKGSDFCILVTEPTPFGFHDLQIAYEVTRKLMVPSGVVINRSDIGDDRIERFCQQSGIPVLLKIPFDRMIARSYARGETLTERYPEYAEMFRELRHRILEISRGNLKTGHAQGRPN</sequence>
<keyword evidence="1" id="KW-0479">Metal-binding</keyword>